<keyword evidence="3" id="KW-1185">Reference proteome</keyword>
<organism evidence="2 3">
    <name type="scientific">Streptomyces aureus</name>
    <dbReference type="NCBI Taxonomy" id="193461"/>
    <lineage>
        <taxon>Bacteria</taxon>
        <taxon>Bacillati</taxon>
        <taxon>Actinomycetota</taxon>
        <taxon>Actinomycetes</taxon>
        <taxon>Kitasatosporales</taxon>
        <taxon>Streptomycetaceae</taxon>
        <taxon>Streptomyces</taxon>
    </lineage>
</organism>
<feature type="compositionally biased region" description="Low complexity" evidence="1">
    <location>
        <begin position="68"/>
        <end position="88"/>
    </location>
</feature>
<sequence>MEQRIDTQKVTPVDAAGADPASVPGLTPPRQAPETEEKALSLEKTESTEPAEELDTEPEPEPAEDVADAPSADAPTDAPTDAPSADAAGPDFTASDRRGSITADATGVRLQLDDQEAEFHWDEIGAVEVGTSRRRLTVTVHTPDSRWYPNDVEAPNKARAQEWADELDKVLDAYFED</sequence>
<dbReference type="Proteomes" id="UP001571476">
    <property type="component" value="Unassembled WGS sequence"/>
</dbReference>
<evidence type="ECO:0000313" key="3">
    <source>
        <dbReference type="Proteomes" id="UP001571476"/>
    </source>
</evidence>
<evidence type="ECO:0000313" key="2">
    <source>
        <dbReference type="EMBL" id="MFA3840021.1"/>
    </source>
</evidence>
<reference evidence="2 3" key="1">
    <citation type="submission" date="2024-08" db="EMBL/GenBank/DDBJ databases">
        <title>Genome sequence of Streptomyces aureus CACIA-1.46HGO.</title>
        <authorList>
            <person name="Evangelista-Martinez Z."/>
        </authorList>
    </citation>
    <scope>NUCLEOTIDE SEQUENCE [LARGE SCALE GENOMIC DNA]</scope>
    <source>
        <strain evidence="2 3">CACIA-1.46HGO</strain>
    </source>
</reference>
<protein>
    <submittedName>
        <fullName evidence="2">Uncharacterized protein</fullName>
    </submittedName>
</protein>
<name>A0ABV4SNH6_9ACTN</name>
<dbReference type="EMBL" id="JBGOSP010000015">
    <property type="protein sequence ID" value="MFA3840021.1"/>
    <property type="molecule type" value="Genomic_DNA"/>
</dbReference>
<feature type="compositionally biased region" description="Acidic residues" evidence="1">
    <location>
        <begin position="49"/>
        <end position="67"/>
    </location>
</feature>
<proteinExistence type="predicted"/>
<feature type="region of interest" description="Disordered" evidence="1">
    <location>
        <begin position="1"/>
        <end position="100"/>
    </location>
</feature>
<evidence type="ECO:0000256" key="1">
    <source>
        <dbReference type="SAM" id="MobiDB-lite"/>
    </source>
</evidence>
<accession>A0ABV4SNH6</accession>
<dbReference type="RefSeq" id="WP_372564691.1">
    <property type="nucleotide sequence ID" value="NZ_JBGOSP010000015.1"/>
</dbReference>
<feature type="compositionally biased region" description="Basic and acidic residues" evidence="1">
    <location>
        <begin position="33"/>
        <end position="47"/>
    </location>
</feature>
<comment type="caution">
    <text evidence="2">The sequence shown here is derived from an EMBL/GenBank/DDBJ whole genome shotgun (WGS) entry which is preliminary data.</text>
</comment>
<gene>
    <name evidence="2" type="ORF">ACEG43_28220</name>
</gene>